<evidence type="ECO:0000313" key="2">
    <source>
        <dbReference type="Proteomes" id="UP000464661"/>
    </source>
</evidence>
<proteinExistence type="predicted"/>
<name>A0A7U6M161_PSEPU</name>
<reference evidence="1 2" key="1">
    <citation type="submission" date="2020-01" db="EMBL/GenBank/DDBJ databases">
        <title>Complete Genome Sequence of Pseudomonas putida Strain TS312, Harboring the HdtS type N-acyl-homoserine Lactone Synthase, Isolated from a Paper Mill.</title>
        <authorList>
            <person name="Hosoe A."/>
            <person name="Suenaga T."/>
            <person name="Sugi T."/>
            <person name="Izumi T."/>
            <person name="Nagai N."/>
            <person name="Terada A."/>
        </authorList>
    </citation>
    <scope>NUCLEOTIDE SEQUENCE [LARGE SCALE GENOMIC DNA]</scope>
    <source>
        <strain evidence="1 2">TS312</strain>
    </source>
</reference>
<accession>A0A7U6M161</accession>
<dbReference type="PANTHER" id="PTHR32305">
    <property type="match status" value="1"/>
</dbReference>
<dbReference type="EMBL" id="AP022324">
    <property type="protein sequence ID" value="BBU43993.1"/>
    <property type="molecule type" value="Genomic_DNA"/>
</dbReference>
<gene>
    <name evidence="1" type="ORF">PPTS312_19080</name>
</gene>
<dbReference type="NCBIfam" id="TIGR01643">
    <property type="entry name" value="YD_repeat_2x"/>
    <property type="match status" value="1"/>
</dbReference>
<dbReference type="Proteomes" id="UP000464661">
    <property type="component" value="Chromosome"/>
</dbReference>
<dbReference type="PANTHER" id="PTHR32305:SF15">
    <property type="entry name" value="PROTEIN RHSA-RELATED"/>
    <property type="match status" value="1"/>
</dbReference>
<evidence type="ECO:0000313" key="1">
    <source>
        <dbReference type="EMBL" id="BBU43993.1"/>
    </source>
</evidence>
<sequence>MTTQSFIHSNAFNFMSFVQGGVDERTGQYTLSIELPELPSNALVGPNLPLRLSFSPLNNVNSGFGKGWTLQLSQYNLNDNKLDLHTGQSFKISDNGPGEPAPVPERKLELFHFENRSEGNTHRYRIAHKSGIVEWLQPQPSDLRLALPVRVEALSGHGITLAYHPTKKGCLQSIVDDADRTLLKIEYVGDSKVELTFLPNSAASALYSLLISGDRLTGVTLPTSNGAGWTIDYAQKGESLCITQLDTPLGATELIEYQERGHLFPGSTEEKGRALSYVNRHVIKPGAGQADIETTYTYSASNFLGYGSLTSWADNGEDNLYRVADRAFKYGATATSRRDGEPVRTVEKIYNRFHLMIEEITVEQACTRRINTKYHERNVDFVDQPKYFQMPETVTTSWEFDCPEAPVHPRSETVTTEYDDFANQTLEVQPSGLRIERTFYPQDDDPEKFVRHLEQEIVRPAEGYEAGAQTLRTHYRYALHPSVMVDGPGWLVNRHEDKYQLHGDGSQTVLQEIERTYVNDEPIDPFTHGRLEQEITTRNGRQTTIDYSYSDTPEKPTTHPVLVTQQVITGFDHGAKHHARKEITLQHSLLIGEPLLNRDDNDVEIEYEYDLLRRVIRETVAPGTAYTASRHYHYALVSSSGGKATQEQIDVKGVSTLSTVDGLNRVVEAKRIDRDFVQKGQEPNYRPTYKAMYDGLGDLIEEVEFDWHRDEDVPLKTTFSYDNWGQRCKTVGPDKVVHHDRVDPIGTPERLGPVRRTWSESEDAVLGSGQTITFMNLFEKPVRVERLTASRKPYSVHQYFYDGLGRSVREKDAEQNETWFSYDAFNRLVDHTLADRALVHRDYALHSTGDLPELIQVTRRGGSEPSVLGLQRFDGLDRLVESTTGGRLRSLEYEPGQRKPKAVITPKKKRIEYKYVPQLGEEAVERKQVDAGITGHFDYDPQNARLLSCSEHGVAMTRDYFSTGELKSETCSFDGGKPYEMKYVHSLQGKMLSYIDVLGAEQSYSYDGAARLKSTSLGTLHSNFEYDDLGRNDFFETIDNTPGEPARRLGTQLKFDDFDREISRTFDFGDAKQTLSQRYDKADRIIGKVLRRGKELLRREVFDYDERGRLVEYTCSGIDEYMPVDPYGNRIRRQTFRFDAIDNITRVLTAHAQGEVDVVYHFANLADPAQLTGFTVRGMSEQPIEVPLEYDDDGNMVVDEQGRQLAYDALGRLESVNGFAYGYDPLDRLVSQEQP</sequence>
<organism evidence="1 2">
    <name type="scientific">Pseudomonas putida</name>
    <name type="common">Arthrobacter siderocapsulatus</name>
    <dbReference type="NCBI Taxonomy" id="303"/>
    <lineage>
        <taxon>Bacteria</taxon>
        <taxon>Pseudomonadati</taxon>
        <taxon>Pseudomonadota</taxon>
        <taxon>Gammaproteobacteria</taxon>
        <taxon>Pseudomonadales</taxon>
        <taxon>Pseudomonadaceae</taxon>
        <taxon>Pseudomonas</taxon>
    </lineage>
</organism>
<dbReference type="InterPro" id="IPR006530">
    <property type="entry name" value="YD"/>
</dbReference>
<protein>
    <submittedName>
        <fullName evidence="1">Sugar-binding protein</fullName>
    </submittedName>
</protein>
<dbReference type="RefSeq" id="WP_161989756.1">
    <property type="nucleotide sequence ID" value="NZ_AP022324.1"/>
</dbReference>
<dbReference type="Gene3D" id="2.180.10.10">
    <property type="entry name" value="RHS repeat-associated core"/>
    <property type="match status" value="1"/>
</dbReference>
<dbReference type="InterPro" id="IPR050708">
    <property type="entry name" value="T6SS_VgrG/RHS"/>
</dbReference>
<dbReference type="AlphaFoldDB" id="A0A7U6M161"/>